<protein>
    <submittedName>
        <fullName evidence="2">Uncharacterized protein</fullName>
    </submittedName>
</protein>
<organism evidence="2 3">
    <name type="scientific">Letharia columbiana</name>
    <dbReference type="NCBI Taxonomy" id="112416"/>
    <lineage>
        <taxon>Eukaryota</taxon>
        <taxon>Fungi</taxon>
        <taxon>Dikarya</taxon>
        <taxon>Ascomycota</taxon>
        <taxon>Pezizomycotina</taxon>
        <taxon>Lecanoromycetes</taxon>
        <taxon>OSLEUM clade</taxon>
        <taxon>Lecanoromycetidae</taxon>
        <taxon>Lecanorales</taxon>
        <taxon>Lecanorineae</taxon>
        <taxon>Parmeliaceae</taxon>
        <taxon>Letharia</taxon>
    </lineage>
</organism>
<gene>
    <name evidence="2" type="ORF">HO173_011012</name>
</gene>
<keyword evidence="1" id="KW-1133">Transmembrane helix</keyword>
<dbReference type="EMBL" id="JACCJC010000064">
    <property type="protein sequence ID" value="KAF6230896.1"/>
    <property type="molecule type" value="Genomic_DNA"/>
</dbReference>
<keyword evidence="1" id="KW-0472">Membrane</keyword>
<feature type="transmembrane region" description="Helical" evidence="1">
    <location>
        <begin position="31"/>
        <end position="51"/>
    </location>
</feature>
<evidence type="ECO:0000313" key="3">
    <source>
        <dbReference type="Proteomes" id="UP000578531"/>
    </source>
</evidence>
<sequence length="65" mass="7196">MASPWEDRPQSLRPIDTSYHGQHITSWSPSVIAVIILIADITFVMLAMSVVDADGCRGRHMQSLS</sequence>
<proteinExistence type="predicted"/>
<keyword evidence="3" id="KW-1185">Reference proteome</keyword>
<keyword evidence="1" id="KW-0812">Transmembrane</keyword>
<name>A0A8H6L0E7_9LECA</name>
<dbReference type="Proteomes" id="UP000578531">
    <property type="component" value="Unassembled WGS sequence"/>
</dbReference>
<evidence type="ECO:0000313" key="2">
    <source>
        <dbReference type="EMBL" id="KAF6230896.1"/>
    </source>
</evidence>
<evidence type="ECO:0000256" key="1">
    <source>
        <dbReference type="SAM" id="Phobius"/>
    </source>
</evidence>
<dbReference type="AlphaFoldDB" id="A0A8H6L0E7"/>
<dbReference type="GeneID" id="59292658"/>
<reference evidence="2 3" key="1">
    <citation type="journal article" date="2020" name="Genomics">
        <title>Complete, high-quality genomes from long-read metagenomic sequencing of two wolf lichen thalli reveals enigmatic genome architecture.</title>
        <authorList>
            <person name="McKenzie S.K."/>
            <person name="Walston R.F."/>
            <person name="Allen J.L."/>
        </authorList>
    </citation>
    <scope>NUCLEOTIDE SEQUENCE [LARGE SCALE GENOMIC DNA]</scope>
    <source>
        <strain evidence="2">WasteWater2</strain>
    </source>
</reference>
<accession>A0A8H6L0E7</accession>
<comment type="caution">
    <text evidence="2">The sequence shown here is derived from an EMBL/GenBank/DDBJ whole genome shotgun (WGS) entry which is preliminary data.</text>
</comment>
<dbReference type="RefSeq" id="XP_037160329.1">
    <property type="nucleotide sequence ID" value="XM_037312897.1"/>
</dbReference>